<evidence type="ECO:0000256" key="4">
    <source>
        <dbReference type="PIRSR" id="PIRSR015582-1"/>
    </source>
</evidence>
<feature type="binding site" evidence="4">
    <location>
        <position position="113"/>
    </location>
    <ligand>
        <name>substrate</name>
    </ligand>
</feature>
<dbReference type="EMBL" id="LR738855">
    <property type="protein sequence ID" value="VZH84807.1"/>
    <property type="molecule type" value="Genomic_DNA"/>
</dbReference>
<feature type="binding site" evidence="5">
    <location>
        <position position="139"/>
    </location>
    <ligand>
        <name>Mg(2+)</name>
        <dbReference type="ChEBI" id="CHEBI:18420"/>
    </ligand>
</feature>
<gene>
    <name evidence="7" type="ORF">FRC0190_00806</name>
</gene>
<dbReference type="Gene3D" id="3.20.20.60">
    <property type="entry name" value="Phosphoenolpyruvate-binding domains"/>
    <property type="match status" value="1"/>
</dbReference>
<dbReference type="AlphaFoldDB" id="A0A6I8MGJ0"/>
<dbReference type="KEGG" id="crf:FRC0190_00806"/>
<dbReference type="InterPro" id="IPR011206">
    <property type="entry name" value="Citrate_lyase_beta/mcl1/mcl2"/>
</dbReference>
<dbReference type="Pfam" id="PF03328">
    <property type="entry name" value="HpcH_HpaI"/>
    <property type="match status" value="2"/>
</dbReference>
<keyword evidence="3 5" id="KW-0460">Magnesium</keyword>
<accession>A0A6I8MGJ0</accession>
<feature type="domain" description="HpcH/HpaI aldolase/citrate lyase" evidence="6">
    <location>
        <begin position="12"/>
        <end position="95"/>
    </location>
</feature>
<evidence type="ECO:0000256" key="5">
    <source>
        <dbReference type="PIRSR" id="PIRSR015582-2"/>
    </source>
</evidence>
<dbReference type="InterPro" id="IPR015813">
    <property type="entry name" value="Pyrv/PenolPyrv_kinase-like_dom"/>
</dbReference>
<dbReference type="GO" id="GO:0000287">
    <property type="term" value="F:magnesium ion binding"/>
    <property type="evidence" value="ECO:0007669"/>
    <property type="project" value="TreeGrafter"/>
</dbReference>
<dbReference type="SUPFAM" id="SSF51621">
    <property type="entry name" value="Phosphoenolpyruvate/pyruvate domain"/>
    <property type="match status" value="1"/>
</dbReference>
<organism evidence="7 8">
    <name type="scientific">Corynebacterium rouxii</name>
    <dbReference type="NCBI Taxonomy" id="2719119"/>
    <lineage>
        <taxon>Bacteria</taxon>
        <taxon>Bacillati</taxon>
        <taxon>Actinomycetota</taxon>
        <taxon>Actinomycetes</taxon>
        <taxon>Mycobacteriales</taxon>
        <taxon>Corynebacteriaceae</taxon>
        <taxon>Corynebacterium</taxon>
    </lineage>
</organism>
<dbReference type="InterPro" id="IPR040442">
    <property type="entry name" value="Pyrv_kinase-like_dom_sf"/>
</dbReference>
<dbReference type="RefSeq" id="WP_155872083.1">
    <property type="nucleotide sequence ID" value="NZ_CP168248.1"/>
</dbReference>
<evidence type="ECO:0000256" key="3">
    <source>
        <dbReference type="ARBA" id="ARBA00022842"/>
    </source>
</evidence>
<dbReference type="PIRSF" id="PIRSF015582">
    <property type="entry name" value="Cit_lyase_B"/>
    <property type="match status" value="1"/>
</dbReference>
<keyword evidence="2 5" id="KW-0479">Metal-binding</keyword>
<dbReference type="InterPro" id="IPR005000">
    <property type="entry name" value="Aldolase/citrate-lyase_domain"/>
</dbReference>
<sequence>MTNRELTLRPAVLFAPANRPEIIPKAAARADMVILDLEDGAGSIDRNQAYANIRNAGLDPTTTFVRIVGPEDPHHAADLAFVKTTEYYNVIVPKIGAVLPEGLDGLNVVPIIETPLAVINIASIAVDPHVVGLYWGADDLTIALGGLYSRRRIDEPQPSSYRAPIEYARVQTLLHAAANGKWALDAVYQDFKDLDGLYTEALDSARMGFAAYPCIHPNQVDVVRRAFTPSAEQLEWAQRIAEETKKHPGAFQLDGEMVDTPLIALAHRLLQRHAAVD</sequence>
<protein>
    <submittedName>
        <fullName evidence="7">CoA ester lyase</fullName>
    </submittedName>
</protein>
<evidence type="ECO:0000313" key="7">
    <source>
        <dbReference type="EMBL" id="VZH84807.1"/>
    </source>
</evidence>
<evidence type="ECO:0000313" key="8">
    <source>
        <dbReference type="Proteomes" id="UP000423525"/>
    </source>
</evidence>
<dbReference type="GO" id="GO:0016829">
    <property type="term" value="F:lyase activity"/>
    <property type="evidence" value="ECO:0007669"/>
    <property type="project" value="UniProtKB-KW"/>
</dbReference>
<evidence type="ECO:0000256" key="2">
    <source>
        <dbReference type="ARBA" id="ARBA00022723"/>
    </source>
</evidence>
<evidence type="ECO:0000259" key="6">
    <source>
        <dbReference type="Pfam" id="PF03328"/>
    </source>
</evidence>
<dbReference type="Proteomes" id="UP000423525">
    <property type="component" value="Chromosome"/>
</dbReference>
<dbReference type="GO" id="GO:0006107">
    <property type="term" value="P:oxaloacetate metabolic process"/>
    <property type="evidence" value="ECO:0007669"/>
    <property type="project" value="TreeGrafter"/>
</dbReference>
<feature type="binding site" evidence="5">
    <location>
        <position position="113"/>
    </location>
    <ligand>
        <name>Mg(2+)</name>
        <dbReference type="ChEBI" id="CHEBI:18420"/>
    </ligand>
</feature>
<proteinExistence type="predicted"/>
<dbReference type="PANTHER" id="PTHR32308:SF10">
    <property type="entry name" value="CITRATE LYASE SUBUNIT BETA"/>
    <property type="match status" value="1"/>
</dbReference>
<dbReference type="PANTHER" id="PTHR32308">
    <property type="entry name" value="LYASE BETA SUBUNIT, PUTATIVE (AFU_ORTHOLOGUE AFUA_4G13030)-RELATED"/>
    <property type="match status" value="1"/>
</dbReference>
<reference evidence="7 8" key="1">
    <citation type="submission" date="2019-11" db="EMBL/GenBank/DDBJ databases">
        <authorList>
            <person name="Brisse S."/>
        </authorList>
    </citation>
    <scope>NUCLEOTIDE SEQUENCE [LARGE SCALE GENOMIC DNA]</scope>
    <source>
        <strain evidence="7">FRC0190</strain>
    </source>
</reference>
<feature type="domain" description="HpcH/HpaI aldolase/citrate lyase" evidence="6">
    <location>
        <begin position="108"/>
        <end position="217"/>
    </location>
</feature>
<feature type="binding site" evidence="4">
    <location>
        <position position="66"/>
    </location>
    <ligand>
        <name>substrate</name>
    </ligand>
</feature>
<comment type="cofactor">
    <cofactor evidence="1">
        <name>Mg(2+)</name>
        <dbReference type="ChEBI" id="CHEBI:18420"/>
    </cofactor>
</comment>
<name>A0A6I8MGJ0_9CORY</name>
<evidence type="ECO:0000256" key="1">
    <source>
        <dbReference type="ARBA" id="ARBA00001946"/>
    </source>
</evidence>
<keyword evidence="7" id="KW-0456">Lyase</keyword>